<comment type="caution">
    <text evidence="4">The sequence shown here is derived from an EMBL/GenBank/DDBJ whole genome shotgun (WGS) entry which is preliminary data.</text>
</comment>
<sequence>MKRKILRILKWTFLLLLCIFFFRACIPSKQDTPSIKPRLSTKYWDLKTGSRIAYTFIEGKGNKKPYPIIYLHGGPGGYVHSKVIEVLGRLSEEGFDVYLYDQIGGGLSARLDNVNEYTATRHQKDLEAIVALLKAEKVILVGQSWGGALATLFTADNPGKVDKIILTCPGAVKPVIDSVEKLKAPASLNLKDPLDVNGSVISFLLKPRYIAIRVWALLGKKIASDEEADSYLNKMAEKFTKGLVYDSSKILPEEGGGGGYCNIKTPTSYSKLEDPRPKLINNNIPVLILKGQYDNIPWGNTNEYKDIFKNSQLKIIEKAGHDIYIEKPDEYLQAMQLFLTQPS</sequence>
<evidence type="ECO:0000313" key="5">
    <source>
        <dbReference type="Proteomes" id="UP000249819"/>
    </source>
</evidence>
<dbReference type="Pfam" id="PF00561">
    <property type="entry name" value="Abhydrolase_1"/>
    <property type="match status" value="1"/>
</dbReference>
<organism evidence="4 5">
    <name type="scientific">Chitinophaga dinghuensis</name>
    <dbReference type="NCBI Taxonomy" id="1539050"/>
    <lineage>
        <taxon>Bacteria</taxon>
        <taxon>Pseudomonadati</taxon>
        <taxon>Bacteroidota</taxon>
        <taxon>Chitinophagia</taxon>
        <taxon>Chitinophagales</taxon>
        <taxon>Chitinophagaceae</taxon>
        <taxon>Chitinophaga</taxon>
    </lineage>
</organism>
<dbReference type="OrthoDB" id="9796770at2"/>
<dbReference type="InterPro" id="IPR002410">
    <property type="entry name" value="Peptidase_S33"/>
</dbReference>
<proteinExistence type="inferred from homology"/>
<accession>A0A327W1G7</accession>
<dbReference type="GO" id="GO:0006508">
    <property type="term" value="P:proteolysis"/>
    <property type="evidence" value="ECO:0007669"/>
    <property type="project" value="InterPro"/>
</dbReference>
<dbReference type="AlphaFoldDB" id="A0A327W1G7"/>
<protein>
    <submittedName>
        <fullName evidence="4">Pimeloyl-ACP methyl ester carboxylesterase</fullName>
    </submittedName>
</protein>
<dbReference type="EMBL" id="QLMA01000003">
    <property type="protein sequence ID" value="RAJ83161.1"/>
    <property type="molecule type" value="Genomic_DNA"/>
</dbReference>
<dbReference type="PANTHER" id="PTHR43798">
    <property type="entry name" value="MONOACYLGLYCEROL LIPASE"/>
    <property type="match status" value="1"/>
</dbReference>
<feature type="domain" description="AB hydrolase-1" evidence="3">
    <location>
        <begin position="66"/>
        <end position="178"/>
    </location>
</feature>
<reference evidence="4 5" key="1">
    <citation type="submission" date="2018-06" db="EMBL/GenBank/DDBJ databases">
        <title>Genomic Encyclopedia of Archaeal and Bacterial Type Strains, Phase II (KMG-II): from individual species to whole genera.</title>
        <authorList>
            <person name="Goeker M."/>
        </authorList>
    </citation>
    <scope>NUCLEOTIDE SEQUENCE [LARGE SCALE GENOMIC DNA]</scope>
    <source>
        <strain evidence="4 5">DSM 29821</strain>
    </source>
</reference>
<dbReference type="SUPFAM" id="SSF53474">
    <property type="entry name" value="alpha/beta-Hydrolases"/>
    <property type="match status" value="1"/>
</dbReference>
<dbReference type="InterPro" id="IPR029058">
    <property type="entry name" value="AB_hydrolase_fold"/>
</dbReference>
<comment type="similarity">
    <text evidence="1">Belongs to the peptidase S33 family.</text>
</comment>
<dbReference type="InterPro" id="IPR000073">
    <property type="entry name" value="AB_hydrolase_1"/>
</dbReference>
<dbReference type="PRINTS" id="PR00111">
    <property type="entry name" value="ABHYDROLASE"/>
</dbReference>
<dbReference type="GO" id="GO:0008233">
    <property type="term" value="F:peptidase activity"/>
    <property type="evidence" value="ECO:0007669"/>
    <property type="project" value="InterPro"/>
</dbReference>
<dbReference type="PANTHER" id="PTHR43798:SF33">
    <property type="entry name" value="HYDROLASE, PUTATIVE (AFU_ORTHOLOGUE AFUA_2G14860)-RELATED"/>
    <property type="match status" value="1"/>
</dbReference>
<gene>
    <name evidence="4" type="ORF">CLV59_103120</name>
</gene>
<evidence type="ECO:0000256" key="1">
    <source>
        <dbReference type="ARBA" id="ARBA00010088"/>
    </source>
</evidence>
<dbReference type="PRINTS" id="PR00793">
    <property type="entry name" value="PROAMNOPTASE"/>
</dbReference>
<dbReference type="Gene3D" id="3.40.50.1820">
    <property type="entry name" value="alpha/beta hydrolase"/>
    <property type="match status" value="1"/>
</dbReference>
<dbReference type="Proteomes" id="UP000249819">
    <property type="component" value="Unassembled WGS sequence"/>
</dbReference>
<dbReference type="InterPro" id="IPR050266">
    <property type="entry name" value="AB_hydrolase_sf"/>
</dbReference>
<dbReference type="GO" id="GO:0016020">
    <property type="term" value="C:membrane"/>
    <property type="evidence" value="ECO:0007669"/>
    <property type="project" value="TreeGrafter"/>
</dbReference>
<dbReference type="RefSeq" id="WP_111591823.1">
    <property type="nucleotide sequence ID" value="NZ_QLMA01000003.1"/>
</dbReference>
<evidence type="ECO:0000313" key="4">
    <source>
        <dbReference type="EMBL" id="RAJ83161.1"/>
    </source>
</evidence>
<keyword evidence="2" id="KW-0378">Hydrolase</keyword>
<keyword evidence="5" id="KW-1185">Reference proteome</keyword>
<evidence type="ECO:0000259" key="3">
    <source>
        <dbReference type="Pfam" id="PF00561"/>
    </source>
</evidence>
<name>A0A327W1G7_9BACT</name>
<evidence type="ECO:0000256" key="2">
    <source>
        <dbReference type="ARBA" id="ARBA00022801"/>
    </source>
</evidence>